<dbReference type="Pfam" id="PF02080">
    <property type="entry name" value="TrkA_C"/>
    <property type="match status" value="1"/>
</dbReference>
<evidence type="ECO:0000259" key="2">
    <source>
        <dbReference type="PROSITE" id="PS51202"/>
    </source>
</evidence>
<dbReference type="SUPFAM" id="SSF116726">
    <property type="entry name" value="TrkA C-terminal domain-like"/>
    <property type="match status" value="1"/>
</dbReference>
<dbReference type="Gene3D" id="3.30.70.1450">
    <property type="entry name" value="Regulator of K+ conductance, C-terminal domain"/>
    <property type="match status" value="1"/>
</dbReference>
<dbReference type="PROSITE" id="PS51202">
    <property type="entry name" value="RCK_C"/>
    <property type="match status" value="1"/>
</dbReference>
<dbReference type="Gene3D" id="3.40.50.720">
    <property type="entry name" value="NAD(P)-binding Rossmann-like Domain"/>
    <property type="match status" value="1"/>
</dbReference>
<evidence type="ECO:0000313" key="3">
    <source>
        <dbReference type="EMBL" id="RUO33788.1"/>
    </source>
</evidence>
<dbReference type="Proteomes" id="UP000287823">
    <property type="component" value="Unassembled WGS sequence"/>
</dbReference>
<dbReference type="PANTHER" id="PTHR43833">
    <property type="entry name" value="POTASSIUM CHANNEL PROTEIN 2-RELATED-RELATED"/>
    <property type="match status" value="1"/>
</dbReference>
<dbReference type="GO" id="GO:0008324">
    <property type="term" value="F:monoatomic cation transmembrane transporter activity"/>
    <property type="evidence" value="ECO:0007669"/>
    <property type="project" value="InterPro"/>
</dbReference>
<dbReference type="InterPro" id="IPR006037">
    <property type="entry name" value="RCK_C"/>
</dbReference>
<dbReference type="Pfam" id="PF02254">
    <property type="entry name" value="TrkA_N"/>
    <property type="match status" value="1"/>
</dbReference>
<protein>
    <submittedName>
        <fullName evidence="3">Potassium transporter TrkA</fullName>
    </submittedName>
</protein>
<dbReference type="PANTHER" id="PTHR43833:SF7">
    <property type="entry name" value="KTR SYSTEM POTASSIUM UPTAKE PROTEIN C"/>
    <property type="match status" value="1"/>
</dbReference>
<comment type="caution">
    <text evidence="3">The sequence shown here is derived from an EMBL/GenBank/DDBJ whole genome shotgun (WGS) entry which is preliminary data.</text>
</comment>
<dbReference type="InterPro" id="IPR050721">
    <property type="entry name" value="Trk_Ktr_HKT_K-transport"/>
</dbReference>
<feature type="domain" description="RCK N-terminal" evidence="1">
    <location>
        <begin position="1"/>
        <end position="117"/>
    </location>
</feature>
<dbReference type="InterPro" id="IPR036721">
    <property type="entry name" value="RCK_C_sf"/>
</dbReference>
<dbReference type="SUPFAM" id="SSF51735">
    <property type="entry name" value="NAD(P)-binding Rossmann-fold domains"/>
    <property type="match status" value="1"/>
</dbReference>
<dbReference type="InterPro" id="IPR036291">
    <property type="entry name" value="NAD(P)-bd_dom_sf"/>
</dbReference>
<dbReference type="AlphaFoldDB" id="A0A432WJ59"/>
<accession>A0A432WJ59</accession>
<reference evidence="3 4" key="1">
    <citation type="journal article" date="2011" name="Front. Microbiol.">
        <title>Genomic signatures of strain selection and enhancement in Bacillus atrophaeus var. globigii, a historical biowarfare simulant.</title>
        <authorList>
            <person name="Gibbons H.S."/>
            <person name="Broomall S.M."/>
            <person name="McNew L.A."/>
            <person name="Daligault H."/>
            <person name="Chapman C."/>
            <person name="Bruce D."/>
            <person name="Karavis M."/>
            <person name="Krepps M."/>
            <person name="McGregor P.A."/>
            <person name="Hong C."/>
            <person name="Park K.H."/>
            <person name="Akmal A."/>
            <person name="Feldman A."/>
            <person name="Lin J.S."/>
            <person name="Chang W.E."/>
            <person name="Higgs B.W."/>
            <person name="Demirev P."/>
            <person name="Lindquist J."/>
            <person name="Liem A."/>
            <person name="Fochler E."/>
            <person name="Read T.D."/>
            <person name="Tapia R."/>
            <person name="Johnson S."/>
            <person name="Bishop-Lilly K.A."/>
            <person name="Detter C."/>
            <person name="Han C."/>
            <person name="Sozhamannan S."/>
            <person name="Rosenzweig C.N."/>
            <person name="Skowronski E.W."/>
        </authorList>
    </citation>
    <scope>NUCLEOTIDE SEQUENCE [LARGE SCALE GENOMIC DNA]</scope>
    <source>
        <strain evidence="3 4">Y4G10-17</strain>
    </source>
</reference>
<dbReference type="PROSITE" id="PS51201">
    <property type="entry name" value="RCK_N"/>
    <property type="match status" value="1"/>
</dbReference>
<dbReference type="RefSeq" id="WP_126798355.1">
    <property type="nucleotide sequence ID" value="NZ_PIPO01000002.1"/>
</dbReference>
<proteinExistence type="predicted"/>
<organism evidence="3 4">
    <name type="scientific">Aliidiomarina soli</name>
    <dbReference type="NCBI Taxonomy" id="1928574"/>
    <lineage>
        <taxon>Bacteria</taxon>
        <taxon>Pseudomonadati</taxon>
        <taxon>Pseudomonadota</taxon>
        <taxon>Gammaproteobacteria</taxon>
        <taxon>Alteromonadales</taxon>
        <taxon>Idiomarinaceae</taxon>
        <taxon>Aliidiomarina</taxon>
    </lineage>
</organism>
<dbReference type="GO" id="GO:0006813">
    <property type="term" value="P:potassium ion transport"/>
    <property type="evidence" value="ECO:0007669"/>
    <property type="project" value="InterPro"/>
</dbReference>
<evidence type="ECO:0000313" key="4">
    <source>
        <dbReference type="Proteomes" id="UP000287823"/>
    </source>
</evidence>
<dbReference type="InterPro" id="IPR003148">
    <property type="entry name" value="RCK_N"/>
</dbReference>
<feature type="domain" description="RCK C-terminal" evidence="2">
    <location>
        <begin position="134"/>
        <end position="217"/>
    </location>
</feature>
<sequence length="217" mass="23762">MAYFAVIGLGRFGTTTSRELMHLGNEVLGIDTDPRAIEPLADRLTHTVIADATDERALKELNLQSCDGIVVAIGEDLRASLLCTLNLINMGITSVWVKAGDSSHHAILSKLGVKNIVHPEEEMGIRVAQSLNYPMVNSYIGLGHYTFLVDVHFTGAVTNKTLASITKRAKDEVRVVLIKRDSHIEYSPAPDFVLEYGDHMVLVGTREALTKLSPVLK</sequence>
<name>A0A432WJ59_9GAMM</name>
<gene>
    <name evidence="3" type="ORF">CWE14_04810</name>
</gene>
<evidence type="ECO:0000259" key="1">
    <source>
        <dbReference type="PROSITE" id="PS51201"/>
    </source>
</evidence>
<keyword evidence="4" id="KW-1185">Reference proteome</keyword>
<dbReference type="EMBL" id="PIPO01000002">
    <property type="protein sequence ID" value="RUO33788.1"/>
    <property type="molecule type" value="Genomic_DNA"/>
</dbReference>